<feature type="compositionally biased region" description="Polar residues" evidence="1">
    <location>
        <begin position="1"/>
        <end position="10"/>
    </location>
</feature>
<sequence length="158" mass="17273">MTSNTISIQEIESPHQPPRDTGMILPGPRRRLDTREAHEANLAARAATVCGSGYELNKAVPLPKGTDPKQRLGTLYTYIGKDKGCAILDNNVGKAQYMYIGVCDTNGKHCDKDSGTFSQYAGPIYISNFACAPLVAKMGQSSKSLYIDYKDEYAWACN</sequence>
<protein>
    <submittedName>
        <fullName evidence="2">Uncharacterized protein</fullName>
    </submittedName>
</protein>
<reference evidence="2 3" key="1">
    <citation type="submission" date="2014-06" db="EMBL/GenBank/DDBJ databases">
        <title>The Genome of the Aflatoxigenic Filamentous Fungus Aspergillus nomius.</title>
        <authorList>
            <person name="Moore M.G."/>
            <person name="Shannon B.M."/>
            <person name="Brian M.M."/>
        </authorList>
    </citation>
    <scope>NUCLEOTIDE SEQUENCE [LARGE SCALE GENOMIC DNA]</scope>
    <source>
        <strain evidence="2 3">NRRL 13137</strain>
    </source>
</reference>
<evidence type="ECO:0000313" key="3">
    <source>
        <dbReference type="Proteomes" id="UP000037505"/>
    </source>
</evidence>
<evidence type="ECO:0000256" key="1">
    <source>
        <dbReference type="SAM" id="MobiDB-lite"/>
    </source>
</evidence>
<dbReference type="EMBL" id="JNOM01000026">
    <property type="protein sequence ID" value="KNG89680.1"/>
    <property type="molecule type" value="Genomic_DNA"/>
</dbReference>
<dbReference type="GeneID" id="26804116"/>
<organism evidence="2 3">
    <name type="scientific">Aspergillus nomiae NRRL (strain ATCC 15546 / NRRL 13137 / CBS 260.88 / M93)</name>
    <dbReference type="NCBI Taxonomy" id="1509407"/>
    <lineage>
        <taxon>Eukaryota</taxon>
        <taxon>Fungi</taxon>
        <taxon>Dikarya</taxon>
        <taxon>Ascomycota</taxon>
        <taxon>Pezizomycotina</taxon>
        <taxon>Eurotiomycetes</taxon>
        <taxon>Eurotiomycetidae</taxon>
        <taxon>Eurotiales</taxon>
        <taxon>Aspergillaceae</taxon>
        <taxon>Aspergillus</taxon>
        <taxon>Aspergillus subgen. Circumdati</taxon>
    </lineage>
</organism>
<gene>
    <name evidence="2" type="ORF">ANOM_002312</name>
</gene>
<proteinExistence type="predicted"/>
<dbReference type="OrthoDB" id="4472767at2759"/>
<accession>A0A0L1JD61</accession>
<comment type="caution">
    <text evidence="2">The sequence shown here is derived from an EMBL/GenBank/DDBJ whole genome shotgun (WGS) entry which is preliminary data.</text>
</comment>
<name>A0A0L1JD61_ASPN3</name>
<dbReference type="Proteomes" id="UP000037505">
    <property type="component" value="Unassembled WGS sequence"/>
</dbReference>
<keyword evidence="3" id="KW-1185">Reference proteome</keyword>
<dbReference type="RefSeq" id="XP_015410603.1">
    <property type="nucleotide sequence ID" value="XM_015547569.1"/>
</dbReference>
<dbReference type="AlphaFoldDB" id="A0A0L1JD61"/>
<evidence type="ECO:0000313" key="2">
    <source>
        <dbReference type="EMBL" id="KNG89680.1"/>
    </source>
</evidence>
<feature type="region of interest" description="Disordered" evidence="1">
    <location>
        <begin position="1"/>
        <end position="25"/>
    </location>
</feature>